<keyword evidence="8" id="KW-1185">Reference proteome</keyword>
<feature type="compositionally biased region" description="Polar residues" evidence="4">
    <location>
        <begin position="885"/>
        <end position="916"/>
    </location>
</feature>
<evidence type="ECO:0000256" key="3">
    <source>
        <dbReference type="ARBA" id="ARBA00022468"/>
    </source>
</evidence>
<dbReference type="Pfam" id="PF00018">
    <property type="entry name" value="SH3_1"/>
    <property type="match status" value="1"/>
</dbReference>
<feature type="compositionally biased region" description="Polar residues" evidence="4">
    <location>
        <begin position="1044"/>
        <end position="1055"/>
    </location>
</feature>
<feature type="region of interest" description="Disordered" evidence="4">
    <location>
        <begin position="938"/>
        <end position="979"/>
    </location>
</feature>
<dbReference type="InterPro" id="IPR036028">
    <property type="entry name" value="SH3-like_dom_sf"/>
</dbReference>
<feature type="compositionally biased region" description="Basic and acidic residues" evidence="4">
    <location>
        <begin position="1601"/>
        <end position="1610"/>
    </location>
</feature>
<feature type="domain" description="Rho-GAP" evidence="5">
    <location>
        <begin position="366"/>
        <end position="545"/>
    </location>
</feature>
<keyword evidence="2" id="KW-0728">SH3 domain</keyword>
<protein>
    <recommendedName>
        <fullName evidence="9">GTPase-activating protein CdGAPr</fullName>
    </recommendedName>
</protein>
<feature type="region of interest" description="Disordered" evidence="4">
    <location>
        <begin position="1598"/>
        <end position="1692"/>
    </location>
</feature>
<feature type="region of interest" description="Disordered" evidence="4">
    <location>
        <begin position="1241"/>
        <end position="1370"/>
    </location>
</feature>
<feature type="compositionally biased region" description="Basic and acidic residues" evidence="4">
    <location>
        <begin position="994"/>
        <end position="1006"/>
    </location>
</feature>
<dbReference type="InterPro" id="IPR036871">
    <property type="entry name" value="PX_dom_sf"/>
</dbReference>
<accession>A0A9P0CD57</accession>
<dbReference type="FunFam" id="1.10.555.10:FF:000002">
    <property type="entry name" value="rho GTPase-activating protein 32 isoform X1"/>
    <property type="match status" value="1"/>
</dbReference>
<feature type="compositionally biased region" description="Polar residues" evidence="4">
    <location>
        <begin position="1491"/>
        <end position="1508"/>
    </location>
</feature>
<dbReference type="CDD" id="cd11835">
    <property type="entry name" value="SH3_ARHGAP32_33"/>
    <property type="match status" value="1"/>
</dbReference>
<dbReference type="Gene3D" id="2.30.30.40">
    <property type="entry name" value="SH3 Domains"/>
    <property type="match status" value="1"/>
</dbReference>
<reference evidence="7" key="1">
    <citation type="submission" date="2021-12" db="EMBL/GenBank/DDBJ databases">
        <authorList>
            <person name="King R."/>
        </authorList>
    </citation>
    <scope>NUCLEOTIDE SEQUENCE</scope>
</reference>
<dbReference type="SUPFAM" id="SSF48350">
    <property type="entry name" value="GTPase activation domain, GAP"/>
    <property type="match status" value="1"/>
</dbReference>
<dbReference type="Gene3D" id="1.10.555.10">
    <property type="entry name" value="Rho GTPase activation protein"/>
    <property type="match status" value="1"/>
</dbReference>
<dbReference type="InterPro" id="IPR000198">
    <property type="entry name" value="RhoGAP_dom"/>
</dbReference>
<dbReference type="GO" id="GO:0007264">
    <property type="term" value="P:small GTPase-mediated signal transduction"/>
    <property type="evidence" value="ECO:0007669"/>
    <property type="project" value="TreeGrafter"/>
</dbReference>
<feature type="compositionally biased region" description="Pro residues" evidence="4">
    <location>
        <begin position="717"/>
        <end position="730"/>
    </location>
</feature>
<proteinExistence type="inferred from homology"/>
<feature type="region of interest" description="Disordered" evidence="4">
    <location>
        <begin position="1468"/>
        <end position="1512"/>
    </location>
</feature>
<evidence type="ECO:0000256" key="1">
    <source>
        <dbReference type="ARBA" id="ARBA00008795"/>
    </source>
</evidence>
<evidence type="ECO:0000259" key="5">
    <source>
        <dbReference type="SMART" id="SM00324"/>
    </source>
</evidence>
<feature type="compositionally biased region" description="Low complexity" evidence="4">
    <location>
        <begin position="635"/>
        <end position="648"/>
    </location>
</feature>
<dbReference type="Pfam" id="PF00620">
    <property type="entry name" value="RhoGAP"/>
    <property type="match status" value="1"/>
</dbReference>
<evidence type="ECO:0000313" key="7">
    <source>
        <dbReference type="EMBL" id="CAH0769878.1"/>
    </source>
</evidence>
<sequence length="1718" mass="192288">MASLHIASSRRGPLGRVAGVRNFGVPLLQTDTNFYRAARDNDPGQPPPCRAQGSLDESRSGGSLRMTSVTGSFEGRSRFPKLEDCAHFHYEHVELGPIQISLYDEEDLKPLSSLEGNNENCENKYLTVKVISGDQSWLLRRTYDNFRMLDKQLHRCIYDRKFSALPELPYPIDNLQDKTDPEAYIRRLLVRYLERLSHIAGSLINCGPVLSWLELDNRGRRLLVTGADNCLINTPAVAGAYAIKQYNAVAADEISFDVGDMISVIDMPPPEESSWWRGKKGFLVGFFPFHCVAVITDKVPRTLHLHQVLSATEPSKPVLRKHGKLIAFFRAFILARPSRRRLKQTGILRERVFGCDLGEHLLNSGHDIPMVLKCCSEFIEKHGIVDGIYRLSGVTSNIQKLRSTFDEDRVPKLYDDEAILQDIHSVASLLKMYFRELPNPLCTYQLYHSFVTAVQQEEDNIRLAKMRETVQKLPPPHYRTLEYLMRHLARVAERGESTGMTARNVAIVWAPNLLRCKELEVGGVAALQVVGVQAVVTEFLIRWQHLIFTSNIHHLPPPHAGTPKKSRPKSLAVSTPTRLLSLEEAQSRVLLGKPDQDYIEVGGGPSCLPKEYHTVIELPSRKRGGSKRSPLGWKSLFSRGSSSVSSSSRKSRSPATCKAADKRKTSIPSDIKFGHTTTETESQLLEVKTNLRPVRSAESLTSGSAHNSARNSSCLETPPPRLPITSPPSVPGHNRSSSHDSYFDHLAESTSEKISSANEHDDEGLSLSLDLSEIQVNFDLEESEMKIFTEDETNQFFSSPSNSEQMQTLKRQPMLALTEDSLSSDPSPKKHKTDADNKGDIVTNNLSKRCRLEERLSSGELQYIDSQSPEQILTQVDVHSRDESQSPSENTFSENGSLSMSTPRLNYTPLTEDSFSDGNLLTPEYSLLKYSASTFHSPSSLDASPADSPFGKSRHSYQDTPNSRTELLPNRRSFPGFLTSPLTDVSQYEVLKNESETCVDDSKKSSPLETSFSGYSRLECSPSQQYEIFENEKESNADKKKSSNSELVSSPTESLQSNRLNFPTFLTSQLEVKKDDHYGDLEPDKEALIADDKSGSNESGGHTPSSTNDLVVYENVPRHDNSPVVYENMSVSRDVKYEPIDDDSCYEDVFFENPTSKKRHVCDLNNSHENMRLIQDDDGSMNSMSSSLNQDLQKQVETNICDDSKEETMYENVPDSKELYQQVKFFKRSVTEINQMLDHDSQVVQMTETPPKSEDKLVDMDTSEDVPKLTPLNKAENESFSHTQPPKAPVPPSEVMLENSPVGNTRASPKKEGQDSSIRNPENDTGNDISLTGSNSLLINLNDQDVQEPRTEERPESRNSESDGTKSVHQLLSCFEVPSIETSPKKYSSKDSYIRTSNTDLSKPVIAKLGDAGKVMSVEKIPENETDLDRRKRIEKYKEERRTFLRQKYSVENLKSSEESDVVRRYKLKSEGKESGPIEKVSQKSEDDTLQNKSESQKISADSTTVSDNHSRRSVLDKCLNLELKKAPPNLNLSETNFKKPIFARSVSDNGVLSSGKTLISICYSPTRKTITPETDTKSAAVQDEVSASKENATCITIKHKSSEDGEKPSQKLKLKSSVDYSSRERSGADFRSSPEKKEKEKISPESKGIVSQRVNQLIGPADGVVPAPRKTSLSHQRQIPVAVNRQRAHSASDRITPYCIKEMAALFEKPEELTKKS</sequence>
<dbReference type="Gene3D" id="3.30.1520.10">
    <property type="entry name" value="Phox-like domain"/>
    <property type="match status" value="1"/>
</dbReference>
<feature type="compositionally biased region" description="Basic and acidic residues" evidence="4">
    <location>
        <begin position="1347"/>
        <end position="1366"/>
    </location>
</feature>
<evidence type="ECO:0000256" key="2">
    <source>
        <dbReference type="ARBA" id="ARBA00022443"/>
    </source>
</evidence>
<feature type="compositionally biased region" description="Basic and acidic residues" evidence="4">
    <location>
        <begin position="1622"/>
        <end position="1645"/>
    </location>
</feature>
<feature type="compositionally biased region" description="Polar residues" evidence="4">
    <location>
        <begin position="698"/>
        <end position="715"/>
    </location>
</feature>
<comment type="similarity">
    <text evidence="1">Belongs to the PX domain-containing GAP family.</text>
</comment>
<dbReference type="SMART" id="SM00324">
    <property type="entry name" value="RhoGAP"/>
    <property type="match status" value="1"/>
</dbReference>
<feature type="region of interest" description="Disordered" evidence="4">
    <location>
        <begin position="819"/>
        <end position="842"/>
    </location>
</feature>
<dbReference type="EMBL" id="OU963865">
    <property type="protein sequence ID" value="CAH0769878.1"/>
    <property type="molecule type" value="Genomic_DNA"/>
</dbReference>
<feature type="compositionally biased region" description="Polar residues" evidence="4">
    <location>
        <begin position="1315"/>
        <end position="1344"/>
    </location>
</feature>
<feature type="region of interest" description="Disordered" evidence="4">
    <location>
        <begin position="994"/>
        <end position="1016"/>
    </location>
</feature>
<feature type="region of interest" description="Disordered" evidence="4">
    <location>
        <begin position="619"/>
        <end position="741"/>
    </location>
</feature>
<dbReference type="SUPFAM" id="SSF50044">
    <property type="entry name" value="SH3-domain"/>
    <property type="match status" value="1"/>
</dbReference>
<dbReference type="InterPro" id="IPR051576">
    <property type="entry name" value="PX-Rho_GAP"/>
</dbReference>
<dbReference type="Proteomes" id="UP001152759">
    <property type="component" value="Chromosome 4"/>
</dbReference>
<dbReference type="PANTHER" id="PTHR15729">
    <property type="entry name" value="CDC42 GTPASE-ACTIVATING PROTEIN"/>
    <property type="match status" value="1"/>
</dbReference>
<name>A0A9P0CD57_BEMTA</name>
<dbReference type="GO" id="GO:0035091">
    <property type="term" value="F:phosphatidylinositol binding"/>
    <property type="evidence" value="ECO:0007669"/>
    <property type="project" value="InterPro"/>
</dbReference>
<evidence type="ECO:0000259" key="6">
    <source>
        <dbReference type="SMART" id="SM00326"/>
    </source>
</evidence>
<feature type="region of interest" description="Disordered" evidence="4">
    <location>
        <begin position="1030"/>
        <end position="1055"/>
    </location>
</feature>
<evidence type="ECO:0008006" key="9">
    <source>
        <dbReference type="Google" id="ProtNLM"/>
    </source>
</evidence>
<feature type="domain" description="SH3" evidence="6">
    <location>
        <begin position="238"/>
        <end position="296"/>
    </location>
</feature>
<gene>
    <name evidence="7" type="ORF">BEMITA_LOCUS6813</name>
</gene>
<keyword evidence="3" id="KW-0343">GTPase activation</keyword>
<feature type="compositionally biased region" description="Basic and acidic residues" evidence="4">
    <location>
        <begin position="1030"/>
        <end position="1043"/>
    </location>
</feature>
<dbReference type="InterPro" id="IPR001452">
    <property type="entry name" value="SH3_domain"/>
</dbReference>
<dbReference type="SMART" id="SM00326">
    <property type="entry name" value="SH3"/>
    <property type="match status" value="1"/>
</dbReference>
<dbReference type="GO" id="GO:0005096">
    <property type="term" value="F:GTPase activator activity"/>
    <property type="evidence" value="ECO:0007669"/>
    <property type="project" value="UniProtKB-KW"/>
</dbReference>
<dbReference type="PANTHER" id="PTHR15729:SF10">
    <property type="entry name" value="GTPASE-ACTIVATING PROTEIN CDGAPR"/>
    <property type="match status" value="1"/>
</dbReference>
<dbReference type="SUPFAM" id="SSF64268">
    <property type="entry name" value="PX domain"/>
    <property type="match status" value="1"/>
</dbReference>
<organism evidence="7 8">
    <name type="scientific">Bemisia tabaci</name>
    <name type="common">Sweetpotato whitefly</name>
    <name type="synonym">Aleurodes tabaci</name>
    <dbReference type="NCBI Taxonomy" id="7038"/>
    <lineage>
        <taxon>Eukaryota</taxon>
        <taxon>Metazoa</taxon>
        <taxon>Ecdysozoa</taxon>
        <taxon>Arthropoda</taxon>
        <taxon>Hexapoda</taxon>
        <taxon>Insecta</taxon>
        <taxon>Pterygota</taxon>
        <taxon>Neoptera</taxon>
        <taxon>Paraneoptera</taxon>
        <taxon>Hemiptera</taxon>
        <taxon>Sternorrhyncha</taxon>
        <taxon>Aleyrodoidea</taxon>
        <taxon>Aleyrodidae</taxon>
        <taxon>Aleyrodinae</taxon>
        <taxon>Bemisia</taxon>
    </lineage>
</organism>
<dbReference type="InterPro" id="IPR008936">
    <property type="entry name" value="Rho_GTPase_activation_prot"/>
</dbReference>
<feature type="region of interest" description="Disordered" evidence="4">
    <location>
        <begin position="554"/>
        <end position="576"/>
    </location>
</feature>
<feature type="compositionally biased region" description="Low complexity" evidence="4">
    <location>
        <begin position="938"/>
        <end position="949"/>
    </location>
</feature>
<feature type="region of interest" description="Disordered" evidence="4">
    <location>
        <begin position="877"/>
        <end position="916"/>
    </location>
</feature>
<evidence type="ECO:0000313" key="8">
    <source>
        <dbReference type="Proteomes" id="UP001152759"/>
    </source>
</evidence>
<feature type="compositionally biased region" description="Basic and acidic residues" evidence="4">
    <location>
        <begin position="1468"/>
        <end position="1487"/>
    </location>
</feature>
<feature type="region of interest" description="Disordered" evidence="4">
    <location>
        <begin position="37"/>
        <end position="66"/>
    </location>
</feature>
<evidence type="ECO:0000256" key="4">
    <source>
        <dbReference type="SAM" id="MobiDB-lite"/>
    </source>
</evidence>